<dbReference type="HOGENOM" id="CLU_2589326_0_0_1"/>
<evidence type="ECO:0000313" key="2">
    <source>
        <dbReference type="Proteomes" id="UP000027730"/>
    </source>
</evidence>
<accession>A0A074XEA3</accession>
<name>A0A074XEA3_9PEZI</name>
<dbReference type="GeneID" id="25416948"/>
<protein>
    <submittedName>
        <fullName evidence="1">Uncharacterized protein</fullName>
    </submittedName>
</protein>
<dbReference type="RefSeq" id="XP_013427272.1">
    <property type="nucleotide sequence ID" value="XM_013571818.1"/>
</dbReference>
<reference evidence="1 2" key="1">
    <citation type="journal article" date="2014" name="BMC Genomics">
        <title>Genome sequencing of four Aureobasidium pullulans varieties: biotechnological potential, stress tolerance, and description of new species.</title>
        <authorList>
            <person name="Gostin Ar C."/>
            <person name="Ohm R.A."/>
            <person name="Kogej T."/>
            <person name="Sonjak S."/>
            <person name="Turk M."/>
            <person name="Zajc J."/>
            <person name="Zalar P."/>
            <person name="Grube M."/>
            <person name="Sun H."/>
            <person name="Han J."/>
            <person name="Sharma A."/>
            <person name="Chiniquy J."/>
            <person name="Ngan C.Y."/>
            <person name="Lipzen A."/>
            <person name="Barry K."/>
            <person name="Grigoriev I.V."/>
            <person name="Gunde-Cimerman N."/>
        </authorList>
    </citation>
    <scope>NUCLEOTIDE SEQUENCE [LARGE SCALE GENOMIC DNA]</scope>
    <source>
        <strain evidence="1 2">CBS 147.97</strain>
    </source>
</reference>
<evidence type="ECO:0000313" key="1">
    <source>
        <dbReference type="EMBL" id="KEQ72946.1"/>
    </source>
</evidence>
<keyword evidence="2" id="KW-1185">Reference proteome</keyword>
<dbReference type="Proteomes" id="UP000027730">
    <property type="component" value="Unassembled WGS sequence"/>
</dbReference>
<dbReference type="AlphaFoldDB" id="A0A074XEA3"/>
<organism evidence="1 2">
    <name type="scientific">Aureobasidium namibiae CBS 147.97</name>
    <dbReference type="NCBI Taxonomy" id="1043004"/>
    <lineage>
        <taxon>Eukaryota</taxon>
        <taxon>Fungi</taxon>
        <taxon>Dikarya</taxon>
        <taxon>Ascomycota</taxon>
        <taxon>Pezizomycotina</taxon>
        <taxon>Dothideomycetes</taxon>
        <taxon>Dothideomycetidae</taxon>
        <taxon>Dothideales</taxon>
        <taxon>Saccotheciaceae</taxon>
        <taxon>Aureobasidium</taxon>
    </lineage>
</organism>
<sequence>MSIEMHKLHDDDWLPKRLGVHRTSHWPPQRKKFELARYKDVLHRLSLLIFELVKSDLKVETADGKEDVGAEEQEYGVEVD</sequence>
<proteinExistence type="predicted"/>
<dbReference type="EMBL" id="KL584710">
    <property type="protein sequence ID" value="KEQ72946.1"/>
    <property type="molecule type" value="Genomic_DNA"/>
</dbReference>
<gene>
    <name evidence="1" type="ORF">M436DRAFT_82217</name>
</gene>